<dbReference type="Proteomes" id="UP001251085">
    <property type="component" value="Unassembled WGS sequence"/>
</dbReference>
<keyword evidence="10" id="KW-1185">Reference proteome</keyword>
<dbReference type="InterPro" id="IPR003738">
    <property type="entry name" value="SRAP"/>
</dbReference>
<keyword evidence="3" id="KW-0227">DNA damage</keyword>
<dbReference type="EC" id="3.4.-.-" evidence="8"/>
<comment type="similarity">
    <text evidence="1 8">Belongs to the SOS response-associated peptidase family.</text>
</comment>
<evidence type="ECO:0000313" key="10">
    <source>
        <dbReference type="Proteomes" id="UP001251085"/>
    </source>
</evidence>
<accession>A0ABU3EES0</accession>
<dbReference type="PANTHER" id="PTHR13604:SF0">
    <property type="entry name" value="ABASIC SITE PROCESSING PROTEIN HMCES"/>
    <property type="match status" value="1"/>
</dbReference>
<gene>
    <name evidence="9" type="ORF">RM190_08665</name>
</gene>
<evidence type="ECO:0000313" key="9">
    <source>
        <dbReference type="EMBL" id="MDT1061925.1"/>
    </source>
</evidence>
<dbReference type="EMBL" id="JAVRQI010000005">
    <property type="protein sequence ID" value="MDT1061925.1"/>
    <property type="molecule type" value="Genomic_DNA"/>
</dbReference>
<keyword evidence="2 8" id="KW-0645">Protease</keyword>
<evidence type="ECO:0000256" key="3">
    <source>
        <dbReference type="ARBA" id="ARBA00022763"/>
    </source>
</evidence>
<sequence>MCNLYHSSTPQELMRRLFSRLSDRAVNLEPGDIYPDRLAPIIRHGEGEGWDLVKARWGMPSPPQFHSKSGRDSGVTNIRNVASPHWRRWLGPEHRCLVSVDRFSEPGADKRPVWFAPVNDGPMFFAGIETRGWTSIRKVKDGETTDDLFGFLTCQPNVEVGVIHPKAMPVILRTPGEWEAWMYAPWEIAKHLQRPLPDGALQLEGV</sequence>
<dbReference type="Gene3D" id="3.90.1680.10">
    <property type="entry name" value="SOS response associated peptidase-like"/>
    <property type="match status" value="1"/>
</dbReference>
<organism evidence="9 10">
    <name type="scientific">Paracoccus broussonetiae</name>
    <dbReference type="NCBI Taxonomy" id="3075834"/>
    <lineage>
        <taxon>Bacteria</taxon>
        <taxon>Pseudomonadati</taxon>
        <taxon>Pseudomonadota</taxon>
        <taxon>Alphaproteobacteria</taxon>
        <taxon>Rhodobacterales</taxon>
        <taxon>Paracoccaceae</taxon>
        <taxon>Paracoccus</taxon>
    </lineage>
</organism>
<dbReference type="SUPFAM" id="SSF143081">
    <property type="entry name" value="BB1717-like"/>
    <property type="match status" value="1"/>
</dbReference>
<dbReference type="Pfam" id="PF02586">
    <property type="entry name" value="SRAP"/>
    <property type="match status" value="1"/>
</dbReference>
<evidence type="ECO:0000256" key="8">
    <source>
        <dbReference type="RuleBase" id="RU364100"/>
    </source>
</evidence>
<reference evidence="10" key="1">
    <citation type="submission" date="2023-07" db="EMBL/GenBank/DDBJ databases">
        <title>Characterization of two Paracoccaceae strains isolated from Phycosphere and proposal of Xinfangfangia lacusdiani sp. nov.</title>
        <authorList>
            <person name="Deng Y."/>
            <person name="Zhang Y.Q."/>
        </authorList>
    </citation>
    <scope>NUCLEOTIDE SEQUENCE [LARGE SCALE GENOMIC DNA]</scope>
    <source>
        <strain evidence="10">CPCC 101403</strain>
    </source>
</reference>
<dbReference type="RefSeq" id="WP_311759020.1">
    <property type="nucleotide sequence ID" value="NZ_JAVRQI010000005.1"/>
</dbReference>
<evidence type="ECO:0000256" key="5">
    <source>
        <dbReference type="ARBA" id="ARBA00023124"/>
    </source>
</evidence>
<dbReference type="PANTHER" id="PTHR13604">
    <property type="entry name" value="DC12-RELATED"/>
    <property type="match status" value="1"/>
</dbReference>
<keyword evidence="4 8" id="KW-0378">Hydrolase</keyword>
<protein>
    <recommendedName>
        <fullName evidence="8">Abasic site processing protein</fullName>
        <ecNumber evidence="8">3.4.-.-</ecNumber>
    </recommendedName>
</protein>
<evidence type="ECO:0000256" key="6">
    <source>
        <dbReference type="ARBA" id="ARBA00023125"/>
    </source>
</evidence>
<evidence type="ECO:0000256" key="4">
    <source>
        <dbReference type="ARBA" id="ARBA00022801"/>
    </source>
</evidence>
<name>A0ABU3EES0_9RHOB</name>
<proteinExistence type="inferred from homology"/>
<dbReference type="InterPro" id="IPR036590">
    <property type="entry name" value="SRAP-like"/>
</dbReference>
<comment type="caution">
    <text evidence="9">The sequence shown here is derived from an EMBL/GenBank/DDBJ whole genome shotgun (WGS) entry which is preliminary data.</text>
</comment>
<keyword evidence="7" id="KW-0456">Lyase</keyword>
<evidence type="ECO:0000256" key="1">
    <source>
        <dbReference type="ARBA" id="ARBA00008136"/>
    </source>
</evidence>
<evidence type="ECO:0000256" key="2">
    <source>
        <dbReference type="ARBA" id="ARBA00022670"/>
    </source>
</evidence>
<evidence type="ECO:0000256" key="7">
    <source>
        <dbReference type="ARBA" id="ARBA00023239"/>
    </source>
</evidence>
<keyword evidence="6" id="KW-0238">DNA-binding</keyword>
<keyword evidence="5" id="KW-0190">Covalent protein-DNA linkage</keyword>